<dbReference type="CDD" id="cd02857">
    <property type="entry name" value="E_set_CDase_PDE_N"/>
    <property type="match status" value="1"/>
</dbReference>
<dbReference type="EMBL" id="JACSQL010000004">
    <property type="protein sequence ID" value="MBD7968712.1"/>
    <property type="molecule type" value="Genomic_DNA"/>
</dbReference>
<comment type="similarity">
    <text evidence="1">Belongs to the glycosyl hydrolase 13 family.</text>
</comment>
<dbReference type="Pfam" id="PF02903">
    <property type="entry name" value="Alpha-amylase_N"/>
    <property type="match status" value="1"/>
</dbReference>
<keyword evidence="6" id="KW-1185">Reference proteome</keyword>
<reference evidence="5 6" key="1">
    <citation type="submission" date="2020-08" db="EMBL/GenBank/DDBJ databases">
        <title>A Genomic Blueprint of the Chicken Gut Microbiome.</title>
        <authorList>
            <person name="Gilroy R."/>
            <person name="Ravi A."/>
            <person name="Getino M."/>
            <person name="Pursley I."/>
            <person name="Horton D.L."/>
            <person name="Alikhan N.-F."/>
            <person name="Baker D."/>
            <person name="Gharbi K."/>
            <person name="Hall N."/>
            <person name="Watson M."/>
            <person name="Adriaenssens E.M."/>
            <person name="Foster-Nyarko E."/>
            <person name="Jarju S."/>
            <person name="Secka A."/>
            <person name="Antonio M."/>
            <person name="Oren A."/>
            <person name="Chaudhuri R."/>
            <person name="La Ragione R.M."/>
            <person name="Hildebrand F."/>
            <person name="Pallen M.J."/>
        </authorList>
    </citation>
    <scope>NUCLEOTIDE SEQUENCE [LARGE SCALE GENOMIC DNA]</scope>
    <source>
        <strain evidence="5 6">Sa2BVA9</strain>
    </source>
</reference>
<evidence type="ECO:0000256" key="2">
    <source>
        <dbReference type="ARBA" id="ARBA00022801"/>
    </source>
</evidence>
<dbReference type="Pfam" id="PF00128">
    <property type="entry name" value="Alpha-amylase"/>
    <property type="match status" value="1"/>
</dbReference>
<dbReference type="Proteomes" id="UP000608071">
    <property type="component" value="Unassembled WGS sequence"/>
</dbReference>
<dbReference type="InterPro" id="IPR006047">
    <property type="entry name" value="GH13_cat_dom"/>
</dbReference>
<organism evidence="5 6">
    <name type="scientific">Paenibacillus gallinarum</name>
    <dbReference type="NCBI Taxonomy" id="2762232"/>
    <lineage>
        <taxon>Bacteria</taxon>
        <taxon>Bacillati</taxon>
        <taxon>Bacillota</taxon>
        <taxon>Bacilli</taxon>
        <taxon>Bacillales</taxon>
        <taxon>Paenibacillaceae</taxon>
        <taxon>Paenibacillus</taxon>
    </lineage>
</organism>
<gene>
    <name evidence="5" type="ORF">H9647_11620</name>
</gene>
<dbReference type="Gene3D" id="3.20.20.80">
    <property type="entry name" value="Glycosidases"/>
    <property type="match status" value="1"/>
</dbReference>
<evidence type="ECO:0000256" key="1">
    <source>
        <dbReference type="ARBA" id="ARBA00008061"/>
    </source>
</evidence>
<dbReference type="InterPro" id="IPR013783">
    <property type="entry name" value="Ig-like_fold"/>
</dbReference>
<proteinExistence type="inferred from homology"/>
<sequence>MLLEAIYHHPKQHWAYAYDKDTVHLRIRTKRDDVHQITLLAGDKYDWEKTKMYLPLKKWTSDSMFDYFTCEVKPPYHRLRYAFHLESDSESIWMDENDFLDEEPETPSRMFEFPYINPVDVFTPPAWVKDAVFYQIFPERFANGDPSNDPEGVLPWGGKPERDNFFGGDLQGVIDHLDYLSELGITAIYFTPVFEATTNHKYDTEDYLRVDRHFGDADTLKKLVNLCHERGIRVLLDAVFNHSGRTFKPFVDLHENGENSKYKDWFHVRKFPIDVEDGIPTYDTFSFEPLMPKLNTENPEVKEYLLKVAEYWIKEVGTDGWRLDVANEVDHQFWREFRSTVKKANPDAYILGEVWNESSPWLQGDQFDASMNYPFTNAVNDFFVIDKMDAYQFANSIGRQLSRYQLQASEVAFNLLDSHDTARLLTLCNGDKRKMKLAALFQFTYLGAPCIYYGDEIGMDGEYDPDCRKCMEWDEEKQDRELFSFYQKLIRLRLNHAALRTGEIQFIEAEPQGKRIVFERKNDKENILVLMSKSEEPEQFNISVKFDKYIDLFSGMEQPVNSGEISIVVPAYGYAVLQAVKG</sequence>
<accession>A0ABR8SZ60</accession>
<comment type="caution">
    <text evidence="5">The sequence shown here is derived from an EMBL/GenBank/DDBJ whole genome shotgun (WGS) entry which is preliminary data.</text>
</comment>
<dbReference type="Pfam" id="PF16657">
    <property type="entry name" value="Malt_amylase_C"/>
    <property type="match status" value="1"/>
</dbReference>
<dbReference type="SUPFAM" id="SSF51011">
    <property type="entry name" value="Glycosyl hydrolase domain"/>
    <property type="match status" value="1"/>
</dbReference>
<name>A0ABR8SZ60_9BACL</name>
<dbReference type="RefSeq" id="WP_191800022.1">
    <property type="nucleotide sequence ID" value="NZ_JACSQL010000004.1"/>
</dbReference>
<dbReference type="PANTHER" id="PTHR10357">
    <property type="entry name" value="ALPHA-AMYLASE FAMILY MEMBER"/>
    <property type="match status" value="1"/>
</dbReference>
<dbReference type="Gene3D" id="2.60.40.10">
    <property type="entry name" value="Immunoglobulins"/>
    <property type="match status" value="1"/>
</dbReference>
<dbReference type="InterPro" id="IPR013780">
    <property type="entry name" value="Glyco_hydro_b"/>
</dbReference>
<evidence type="ECO:0000256" key="3">
    <source>
        <dbReference type="ARBA" id="ARBA00023295"/>
    </source>
</evidence>
<feature type="domain" description="Glycosyl hydrolase family 13 catalytic" evidence="4">
    <location>
        <begin position="135"/>
        <end position="493"/>
    </location>
</feature>
<evidence type="ECO:0000313" key="6">
    <source>
        <dbReference type="Proteomes" id="UP000608071"/>
    </source>
</evidence>
<protein>
    <submittedName>
        <fullName evidence="5">Alpha-glycosidase</fullName>
    </submittedName>
</protein>
<keyword evidence="2" id="KW-0378">Hydrolase</keyword>
<dbReference type="Gene3D" id="3.90.400.10">
    <property type="entry name" value="Oligo-1,6-glucosidase, Domain 2"/>
    <property type="match status" value="1"/>
</dbReference>
<dbReference type="CDD" id="cd11338">
    <property type="entry name" value="AmyAc_CMD"/>
    <property type="match status" value="1"/>
</dbReference>
<dbReference type="Gene3D" id="2.60.40.1180">
    <property type="entry name" value="Golgi alpha-mannosidase II"/>
    <property type="match status" value="1"/>
</dbReference>
<dbReference type="SUPFAM" id="SSF51445">
    <property type="entry name" value="(Trans)glycosidases"/>
    <property type="match status" value="1"/>
</dbReference>
<evidence type="ECO:0000259" key="4">
    <source>
        <dbReference type="SMART" id="SM00642"/>
    </source>
</evidence>
<dbReference type="PANTHER" id="PTHR10357:SF210">
    <property type="entry name" value="MALTODEXTRIN GLUCOSIDASE"/>
    <property type="match status" value="1"/>
</dbReference>
<keyword evidence="3" id="KW-0326">Glycosidase</keyword>
<evidence type="ECO:0000313" key="5">
    <source>
        <dbReference type="EMBL" id="MBD7968712.1"/>
    </source>
</evidence>
<dbReference type="InterPro" id="IPR032091">
    <property type="entry name" value="Malt_amylase-like_C"/>
</dbReference>
<dbReference type="InterPro" id="IPR017853">
    <property type="entry name" value="GH"/>
</dbReference>
<dbReference type="InterPro" id="IPR045857">
    <property type="entry name" value="O16G_dom_2"/>
</dbReference>
<dbReference type="InterPro" id="IPR004185">
    <property type="entry name" value="Glyco_hydro_13_lg-like_dom"/>
</dbReference>
<dbReference type="SMART" id="SM00642">
    <property type="entry name" value="Aamy"/>
    <property type="match status" value="1"/>
</dbReference>